<feature type="region of interest" description="Disordered" evidence="8">
    <location>
        <begin position="1353"/>
        <end position="1530"/>
    </location>
</feature>
<feature type="region of interest" description="Disordered" evidence="8">
    <location>
        <begin position="1904"/>
        <end position="1973"/>
    </location>
</feature>
<keyword evidence="1" id="KW-0678">Repressor</keyword>
<dbReference type="GO" id="GO:0000981">
    <property type="term" value="F:DNA-binding transcription factor activity, RNA polymerase II-specific"/>
    <property type="evidence" value="ECO:0007669"/>
    <property type="project" value="TreeGrafter"/>
</dbReference>
<feature type="compositionally biased region" description="Polar residues" evidence="8">
    <location>
        <begin position="1150"/>
        <end position="1160"/>
    </location>
</feature>
<dbReference type="SUPFAM" id="SSF47095">
    <property type="entry name" value="HMG-box"/>
    <property type="match status" value="1"/>
</dbReference>
<dbReference type="Proteomes" id="UP000007801">
    <property type="component" value="Unassembled WGS sequence"/>
</dbReference>
<dbReference type="FunCoup" id="A0A0P8YKB0">
    <property type="interactions" value="1365"/>
</dbReference>
<dbReference type="CDD" id="cd21990">
    <property type="entry name" value="HMG-box_CIC-like"/>
    <property type="match status" value="1"/>
</dbReference>
<feature type="compositionally biased region" description="Low complexity" evidence="8">
    <location>
        <begin position="154"/>
        <end position="166"/>
    </location>
</feature>
<dbReference type="Gene3D" id="1.10.30.10">
    <property type="entry name" value="High mobility group box domain"/>
    <property type="match status" value="1"/>
</dbReference>
<feature type="region of interest" description="Disordered" evidence="8">
    <location>
        <begin position="552"/>
        <end position="573"/>
    </location>
</feature>
<dbReference type="PROSITE" id="PS50118">
    <property type="entry name" value="HMG_BOX_2"/>
    <property type="match status" value="1"/>
</dbReference>
<dbReference type="SMR" id="A0A0P8YKB0"/>
<name>A0A0P8YKB0_DROAN</name>
<feature type="region of interest" description="Disordered" evidence="8">
    <location>
        <begin position="885"/>
        <end position="1011"/>
    </location>
</feature>
<feature type="region of interest" description="Disordered" evidence="8">
    <location>
        <begin position="751"/>
        <end position="805"/>
    </location>
</feature>
<dbReference type="InterPro" id="IPR009071">
    <property type="entry name" value="HMG_box_dom"/>
</dbReference>
<evidence type="ECO:0000256" key="4">
    <source>
        <dbReference type="ARBA" id="ARBA00023125"/>
    </source>
</evidence>
<feature type="compositionally biased region" description="Basic and acidic residues" evidence="8">
    <location>
        <begin position="782"/>
        <end position="792"/>
    </location>
</feature>
<feature type="region of interest" description="Disordered" evidence="8">
    <location>
        <begin position="146"/>
        <end position="228"/>
    </location>
</feature>
<feature type="compositionally biased region" description="Low complexity" evidence="8">
    <location>
        <begin position="913"/>
        <end position="925"/>
    </location>
</feature>
<dbReference type="PANTHER" id="PTHR13059">
    <property type="entry name" value="HMG-BOX TRANSCRIPTION FACTOR BBX"/>
    <property type="match status" value="1"/>
</dbReference>
<feature type="compositionally biased region" description="Low complexity" evidence="8">
    <location>
        <begin position="1912"/>
        <end position="1954"/>
    </location>
</feature>
<keyword evidence="6 7" id="KW-0539">Nucleus</keyword>
<feature type="compositionally biased region" description="Basic and acidic residues" evidence="8">
    <location>
        <begin position="1474"/>
        <end position="1486"/>
    </location>
</feature>
<feature type="region of interest" description="Disordered" evidence="8">
    <location>
        <begin position="1864"/>
        <end position="1891"/>
    </location>
</feature>
<dbReference type="GO" id="GO:0000977">
    <property type="term" value="F:RNA polymerase II transcription regulatory region sequence-specific DNA binding"/>
    <property type="evidence" value="ECO:0007669"/>
    <property type="project" value="TreeGrafter"/>
</dbReference>
<evidence type="ECO:0000256" key="8">
    <source>
        <dbReference type="SAM" id="MobiDB-lite"/>
    </source>
</evidence>
<organism evidence="10 11">
    <name type="scientific">Drosophila ananassae</name>
    <name type="common">Fruit fly</name>
    <dbReference type="NCBI Taxonomy" id="7217"/>
    <lineage>
        <taxon>Eukaryota</taxon>
        <taxon>Metazoa</taxon>
        <taxon>Ecdysozoa</taxon>
        <taxon>Arthropoda</taxon>
        <taxon>Hexapoda</taxon>
        <taxon>Insecta</taxon>
        <taxon>Pterygota</taxon>
        <taxon>Neoptera</taxon>
        <taxon>Endopterygota</taxon>
        <taxon>Diptera</taxon>
        <taxon>Brachycera</taxon>
        <taxon>Muscomorpha</taxon>
        <taxon>Ephydroidea</taxon>
        <taxon>Drosophilidae</taxon>
        <taxon>Drosophila</taxon>
        <taxon>Sophophora</taxon>
    </lineage>
</organism>
<feature type="region of interest" description="Disordered" evidence="8">
    <location>
        <begin position="1579"/>
        <end position="1602"/>
    </location>
</feature>
<feature type="compositionally biased region" description="Low complexity" evidence="8">
    <location>
        <begin position="200"/>
        <end position="228"/>
    </location>
</feature>
<feature type="region of interest" description="Disordered" evidence="8">
    <location>
        <begin position="1994"/>
        <end position="2094"/>
    </location>
</feature>
<dbReference type="InParanoid" id="A0A0P8YKB0"/>
<dbReference type="STRING" id="7217.A0A0P8YKB0"/>
<feature type="region of interest" description="Disordered" evidence="8">
    <location>
        <begin position="246"/>
        <end position="316"/>
    </location>
</feature>
<dbReference type="InterPro" id="IPR032147">
    <property type="entry name" value="Cic_dom"/>
</dbReference>
<evidence type="ECO:0000256" key="6">
    <source>
        <dbReference type="ARBA" id="ARBA00023242"/>
    </source>
</evidence>
<feature type="compositionally biased region" description="Polar residues" evidence="8">
    <location>
        <begin position="599"/>
        <end position="612"/>
    </location>
</feature>
<feature type="compositionally biased region" description="Polar residues" evidence="8">
    <location>
        <begin position="755"/>
        <end position="767"/>
    </location>
</feature>
<feature type="compositionally biased region" description="Polar residues" evidence="8">
    <location>
        <begin position="1796"/>
        <end position="1805"/>
    </location>
</feature>
<gene>
    <name evidence="10" type="primary">Dana\GF17645</name>
    <name evidence="10" type="synonym">dana_GLEANR_18908</name>
    <name evidence="10" type="ORF">GF17645</name>
</gene>
<feature type="region of interest" description="Disordered" evidence="8">
    <location>
        <begin position="1228"/>
        <end position="1249"/>
    </location>
</feature>
<dbReference type="EMBL" id="CH902617">
    <property type="protein sequence ID" value="KPU79347.1"/>
    <property type="molecule type" value="Genomic_DNA"/>
</dbReference>
<dbReference type="GO" id="GO:0005634">
    <property type="term" value="C:nucleus"/>
    <property type="evidence" value="ECO:0007669"/>
    <property type="project" value="UniProtKB-UniRule"/>
</dbReference>
<feature type="region of interest" description="Disordered" evidence="8">
    <location>
        <begin position="1781"/>
        <end position="1843"/>
    </location>
</feature>
<evidence type="ECO:0000313" key="11">
    <source>
        <dbReference type="Proteomes" id="UP000007801"/>
    </source>
</evidence>
<keyword evidence="11" id="KW-1185">Reference proteome</keyword>
<feature type="compositionally biased region" description="Low complexity" evidence="8">
    <location>
        <begin position="946"/>
        <end position="956"/>
    </location>
</feature>
<feature type="region of interest" description="Disordered" evidence="8">
    <location>
        <begin position="589"/>
        <end position="724"/>
    </location>
</feature>
<keyword evidence="5" id="KW-0804">Transcription</keyword>
<dbReference type="SMART" id="SM00398">
    <property type="entry name" value="HMG"/>
    <property type="match status" value="1"/>
</dbReference>
<feature type="compositionally biased region" description="Low complexity" evidence="8">
    <location>
        <begin position="1782"/>
        <end position="1795"/>
    </location>
</feature>
<keyword evidence="4 7" id="KW-0238">DNA-binding</keyword>
<feature type="compositionally biased region" description="Polar residues" evidence="8">
    <location>
        <begin position="304"/>
        <end position="316"/>
    </location>
</feature>
<sequence>MKDAADVTAVAVATTIPTTRTARSPITTRTHTHVAATKGAASKMLSAANATATAAAAAAIATVAAETYVITATNKQQQQQQQQPQQQQQVFVVAPNKMVIPATGATIAGIPTATTTAAAEQQQQQQQQPPQQQQQNILFQPHLQTTTTAVTSTPQQQQQQHQQQQQPPQPRQHPKKRKFDPAELDKTEQQHLPHPHQQQHHLQSLQKQQKPADTNGNSNSSSSDGLTNGNVAAVQQQQHQLHRMIGAGAGNSSSSSSSSNNSSDIKQQQQRIIIASPLQHGSSGSGSTYKQHVAASSSSNNSSHAPTINHQQRTHTPTTAVYYPQQQQQQQQRFSFNSHNQQHVQEQHQQSLLDLSEWNNTRVLAKIHNHYASGIIRQVQEAAADSILVEFDSADLGSRLYPDVLHQGCCHVILDASPPMADITLDARVCVRQRVEGRGGAGSSGSFVYVEGVITGINHATKQYTVQLMGEEMNTSKVVCRADLRLLQPPWWDELNELTPPSGAAAAPAVVYKRKVSAGASGEAMGMPSGNIVYPKTASGTPLTFVATRYDGKLPTAPATPTNQQQQQQHLVKHEEYYRTTATSPFQTRPALAGLSHGSADQSAQSHPQQANGLPDIVISPGSNGQHLKIQHQQQQSSRGYDDYDSDDELKRVGIGNSPAAGDLDTEKMSACSKRSSMQSRGSTSSLLDQRLTPRSHPATPRSQATTPHRFKKGDIVESESGVRKKYNGKQWRRLCMLCTKESQRRGYCSRHLNQKGNNSALPSSTGPGRLLSDSRSSSKTQIDEDTSRDSETSPNYRVKGRYDQEETDAAVMLVSLSSSRSATPSYTSPVNHAGASPLNAIAHSPVNVSTSHRQNFFTPIANQSQQQQQQQPVAIPLDGKWKATPSPVLYNPNNNNNNNLWEASSSNQMGGTAASNAAAATAQQPLPPQTTPVSLVMHAPPPHHQMPQPHQQPQQHHLHHHHQPPPPPAAHHSQSSLPAPTAPPLGSGNTTSVIRISSSQPPQQSHSHVVVSGSQTFHPVIVDATQLAVQPMPPATVSFHQPNTPTPTSVAASVATLSGQEKVMPKNGYNAPSHAWYKLLPQMPPITKVPPIASAIPTSTAAGSYNVVMLQQQQQQQQQQQEQQQQQQSPPQMPLNHNNNHLIVPGPLTSPNKPLNCSMSDAKAAAAAAAASQQQQQQEEPDDQLDDDVFETTAAGSNSSNKKQTAAMRLPTYNSNIRKIEECHDASDGAAGAPVTSAAKRRSQSLSALQQQQQQAAASGAGGAAAAAAAAGQPANKKIRRPMNAFMIFSKKHRKMVHKKHPNQDNRTVSKILGEWWYALKPEQKAQYHELASSVKDAHFKLHPEWKWCSKDRRKSSTSTAAAGGKGQGAAGAGDAKQRLVSVDGSDSLEQDMCPSTPGGSGSGGVASEMQGDIIPLTIDNYNSASDDAPTTISMKGNNGNEKLLKNEMPSDEDEQMLVVEDERPQAQQPQARKLDLHCRERVNDSDMDDAPFDYRKQQPDTDQRQPEEHSTSGANGQAMGAPLAGGSDREITLKPKAIKAHSVLENTMLSYPSMSIYKKYTSPKNPIGVTPFQPTGGAFKSMPISPKGGSGKPEDSAGLQAHIKQEDIKQEPPSPYKLNGGSVSAGPGGVVGSQPPGSSGVGAIFNFNVPTATALSQKQFHYPMHHPHPSPTDLRAAHQACVPSSPAAMGLGHPASIATPPASAPAQIMGGGPTPGQKVFFAMSNPYQLLQRSHQPGTPSLEQLQLDAFAPGNYIFKNHNGLTLPPPVSAQPTMLLHGYAPSHSAEPPASSPSYKSMPSTPKSATYLMSAPPERGMEGGMGGGGSAAAASASGGDESDMDADGQQFILAPTPAQLGRAPLQRRKNLSQSKSENNVSFSGNLGASNGQHIGRKMHSPTVMETSSPIIGHVNNSSLSSALPTPTSSTTTPNSDEQLPLTPTTSSVTSTQTPKSPMKGTPGSTAAALKKKNDEMNNSVLKQVDFEKKYKALPQFQPEDCQSPSAIAVPSSPRVYGTNYRKKNTAPPPVQKLMSEDDSIDEPASAPPTTTQRFFGPDFTNELKELESSDQTGRSPRTPKTPLQSARSDASEKGHRKVLETRRNLVMKLFAEYGNFPSAQATIAFQIRHIDVFPRKQDLQLKIREVRQKLLGQASCTPHSAGPNTPSDANLTALSSGGLSAQATNAPPTTAGAHQSHPHAEQQKSHVVGK</sequence>
<evidence type="ECO:0000256" key="3">
    <source>
        <dbReference type="ARBA" id="ARBA00023015"/>
    </source>
</evidence>
<feature type="DNA-binding region" description="HMG box" evidence="7">
    <location>
        <begin position="1280"/>
        <end position="1348"/>
    </location>
</feature>
<feature type="compositionally biased region" description="Polar residues" evidence="8">
    <location>
        <begin position="1868"/>
        <end position="1889"/>
    </location>
</feature>
<dbReference type="InterPro" id="IPR052412">
    <property type="entry name" value="CC-Dev_Transcription_Reg"/>
</dbReference>
<feature type="compositionally biased region" description="Low complexity" evidence="8">
    <location>
        <begin position="251"/>
        <end position="263"/>
    </location>
</feature>
<keyword evidence="2" id="KW-0597">Phosphoprotein</keyword>
<accession>A0A0P8YKB0</accession>
<reference evidence="10 11" key="1">
    <citation type="journal article" date="2007" name="Nature">
        <title>Evolution of genes and genomes on the Drosophila phylogeny.</title>
        <authorList>
            <consortium name="Drosophila 12 Genomes Consortium"/>
            <person name="Clark A.G."/>
            <person name="Eisen M.B."/>
            <person name="Smith D.R."/>
            <person name="Bergman C.M."/>
            <person name="Oliver B."/>
            <person name="Markow T.A."/>
            <person name="Kaufman T.C."/>
            <person name="Kellis M."/>
            <person name="Gelbart W."/>
            <person name="Iyer V.N."/>
            <person name="Pollard D.A."/>
            <person name="Sackton T.B."/>
            <person name="Larracuente A.M."/>
            <person name="Singh N.D."/>
            <person name="Abad J.P."/>
            <person name="Abt D.N."/>
            <person name="Adryan B."/>
            <person name="Aguade M."/>
            <person name="Akashi H."/>
            <person name="Anderson W.W."/>
            <person name="Aquadro C.F."/>
            <person name="Ardell D.H."/>
            <person name="Arguello R."/>
            <person name="Artieri C.G."/>
            <person name="Barbash D.A."/>
            <person name="Barker D."/>
            <person name="Barsanti P."/>
            <person name="Batterham P."/>
            <person name="Batzoglou S."/>
            <person name="Begun D."/>
            <person name="Bhutkar A."/>
            <person name="Blanco E."/>
            <person name="Bosak S.A."/>
            <person name="Bradley R.K."/>
            <person name="Brand A.D."/>
            <person name="Brent M.R."/>
            <person name="Brooks A.N."/>
            <person name="Brown R.H."/>
            <person name="Butlin R.K."/>
            <person name="Caggese C."/>
            <person name="Calvi B.R."/>
            <person name="Bernardo de Carvalho A."/>
            <person name="Caspi A."/>
            <person name="Castrezana S."/>
            <person name="Celniker S.E."/>
            <person name="Chang J.L."/>
            <person name="Chapple C."/>
            <person name="Chatterji S."/>
            <person name="Chinwalla A."/>
            <person name="Civetta A."/>
            <person name="Clifton S.W."/>
            <person name="Comeron J.M."/>
            <person name="Costello J.C."/>
            <person name="Coyne J.A."/>
            <person name="Daub J."/>
            <person name="David R.G."/>
            <person name="Delcher A.L."/>
            <person name="Delehaunty K."/>
            <person name="Do C.B."/>
            <person name="Ebling H."/>
            <person name="Edwards K."/>
            <person name="Eickbush T."/>
            <person name="Evans J.D."/>
            <person name="Filipski A."/>
            <person name="Findeiss S."/>
            <person name="Freyhult E."/>
            <person name="Fulton L."/>
            <person name="Fulton R."/>
            <person name="Garcia A.C."/>
            <person name="Gardiner A."/>
            <person name="Garfield D.A."/>
            <person name="Garvin B.E."/>
            <person name="Gibson G."/>
            <person name="Gilbert D."/>
            <person name="Gnerre S."/>
            <person name="Godfrey J."/>
            <person name="Good R."/>
            <person name="Gotea V."/>
            <person name="Gravely B."/>
            <person name="Greenberg A.J."/>
            <person name="Griffiths-Jones S."/>
            <person name="Gross S."/>
            <person name="Guigo R."/>
            <person name="Gustafson E.A."/>
            <person name="Haerty W."/>
            <person name="Hahn M.W."/>
            <person name="Halligan D.L."/>
            <person name="Halpern A.L."/>
            <person name="Halter G.M."/>
            <person name="Han M.V."/>
            <person name="Heger A."/>
            <person name="Hillier L."/>
            <person name="Hinrichs A.S."/>
            <person name="Holmes I."/>
            <person name="Hoskins R.A."/>
            <person name="Hubisz M.J."/>
            <person name="Hultmark D."/>
            <person name="Huntley M.A."/>
            <person name="Jaffe D.B."/>
            <person name="Jagadeeshan S."/>
            <person name="Jeck W.R."/>
            <person name="Johnson J."/>
            <person name="Jones C.D."/>
            <person name="Jordan W.C."/>
            <person name="Karpen G.H."/>
            <person name="Kataoka E."/>
            <person name="Keightley P.D."/>
            <person name="Kheradpour P."/>
            <person name="Kirkness E.F."/>
            <person name="Koerich L.B."/>
            <person name="Kristiansen K."/>
            <person name="Kudrna D."/>
            <person name="Kulathinal R.J."/>
            <person name="Kumar S."/>
            <person name="Kwok R."/>
            <person name="Lander E."/>
            <person name="Langley C.H."/>
            <person name="Lapoint R."/>
            <person name="Lazzaro B.P."/>
            <person name="Lee S.J."/>
            <person name="Levesque L."/>
            <person name="Li R."/>
            <person name="Lin C.F."/>
            <person name="Lin M.F."/>
            <person name="Lindblad-Toh K."/>
            <person name="Llopart A."/>
            <person name="Long M."/>
            <person name="Low L."/>
            <person name="Lozovsky E."/>
            <person name="Lu J."/>
            <person name="Luo M."/>
            <person name="Machado C.A."/>
            <person name="Makalowski W."/>
            <person name="Marzo M."/>
            <person name="Matsuda M."/>
            <person name="Matzkin L."/>
            <person name="McAllister B."/>
            <person name="McBride C.S."/>
            <person name="McKernan B."/>
            <person name="McKernan K."/>
            <person name="Mendez-Lago M."/>
            <person name="Minx P."/>
            <person name="Mollenhauer M.U."/>
            <person name="Montooth K."/>
            <person name="Mount S.M."/>
            <person name="Mu X."/>
            <person name="Myers E."/>
            <person name="Negre B."/>
            <person name="Newfeld S."/>
            <person name="Nielsen R."/>
            <person name="Noor M.A."/>
            <person name="O'Grady P."/>
            <person name="Pachter L."/>
            <person name="Papaceit M."/>
            <person name="Parisi M.J."/>
            <person name="Parisi M."/>
            <person name="Parts L."/>
            <person name="Pedersen J.S."/>
            <person name="Pesole G."/>
            <person name="Phillippy A.M."/>
            <person name="Ponting C.P."/>
            <person name="Pop M."/>
            <person name="Porcelli D."/>
            <person name="Powell J.R."/>
            <person name="Prohaska S."/>
            <person name="Pruitt K."/>
            <person name="Puig M."/>
            <person name="Quesneville H."/>
            <person name="Ram K.R."/>
            <person name="Rand D."/>
            <person name="Rasmussen M.D."/>
            <person name="Reed L.K."/>
            <person name="Reenan R."/>
            <person name="Reily A."/>
            <person name="Remington K.A."/>
            <person name="Rieger T.T."/>
            <person name="Ritchie M.G."/>
            <person name="Robin C."/>
            <person name="Rogers Y.H."/>
            <person name="Rohde C."/>
            <person name="Rozas J."/>
            <person name="Rubenfield M.J."/>
            <person name="Ruiz A."/>
            <person name="Russo S."/>
            <person name="Salzberg S.L."/>
            <person name="Sanchez-Gracia A."/>
            <person name="Saranga D.J."/>
            <person name="Sato H."/>
            <person name="Schaeffer S.W."/>
            <person name="Schatz M.C."/>
            <person name="Schlenke T."/>
            <person name="Schwartz R."/>
            <person name="Segarra C."/>
            <person name="Singh R.S."/>
            <person name="Sirot L."/>
            <person name="Sirota M."/>
            <person name="Sisneros N.B."/>
            <person name="Smith C.D."/>
            <person name="Smith T.F."/>
            <person name="Spieth J."/>
            <person name="Stage D.E."/>
            <person name="Stark A."/>
            <person name="Stephan W."/>
            <person name="Strausberg R.L."/>
            <person name="Strempel S."/>
            <person name="Sturgill D."/>
            <person name="Sutton G."/>
            <person name="Sutton G.G."/>
            <person name="Tao W."/>
            <person name="Teichmann S."/>
            <person name="Tobari Y.N."/>
            <person name="Tomimura Y."/>
            <person name="Tsolas J.M."/>
            <person name="Valente V.L."/>
            <person name="Venter E."/>
            <person name="Venter J.C."/>
            <person name="Vicario S."/>
            <person name="Vieira F.G."/>
            <person name="Vilella A.J."/>
            <person name="Villasante A."/>
            <person name="Walenz B."/>
            <person name="Wang J."/>
            <person name="Wasserman M."/>
            <person name="Watts T."/>
            <person name="Wilson D."/>
            <person name="Wilson R.K."/>
            <person name="Wing R.A."/>
            <person name="Wolfner M.F."/>
            <person name="Wong A."/>
            <person name="Wong G.K."/>
            <person name="Wu C.I."/>
            <person name="Wu G."/>
            <person name="Yamamoto D."/>
            <person name="Yang H.P."/>
            <person name="Yang S.P."/>
            <person name="Yorke J.A."/>
            <person name="Yoshida K."/>
            <person name="Zdobnov E."/>
            <person name="Zhang P."/>
            <person name="Zhang Y."/>
            <person name="Zimin A.V."/>
            <person name="Baldwin J."/>
            <person name="Abdouelleil A."/>
            <person name="Abdulkadir J."/>
            <person name="Abebe A."/>
            <person name="Abera B."/>
            <person name="Abreu J."/>
            <person name="Acer S.C."/>
            <person name="Aftuck L."/>
            <person name="Alexander A."/>
            <person name="An P."/>
            <person name="Anderson E."/>
            <person name="Anderson S."/>
            <person name="Arachi H."/>
            <person name="Azer M."/>
            <person name="Bachantsang P."/>
            <person name="Barry A."/>
            <person name="Bayul T."/>
            <person name="Berlin A."/>
            <person name="Bessette D."/>
            <person name="Bloom T."/>
            <person name="Blye J."/>
            <person name="Boguslavskiy L."/>
            <person name="Bonnet C."/>
            <person name="Boukhgalter B."/>
            <person name="Bourzgui I."/>
            <person name="Brown A."/>
            <person name="Cahill P."/>
            <person name="Channer S."/>
            <person name="Cheshatsang Y."/>
            <person name="Chuda L."/>
            <person name="Citroen M."/>
            <person name="Collymore A."/>
            <person name="Cooke P."/>
            <person name="Costello M."/>
            <person name="D'Aco K."/>
            <person name="Daza R."/>
            <person name="De Haan G."/>
            <person name="DeGray S."/>
            <person name="DeMaso C."/>
            <person name="Dhargay N."/>
            <person name="Dooley K."/>
            <person name="Dooley E."/>
            <person name="Doricent M."/>
            <person name="Dorje P."/>
            <person name="Dorjee K."/>
            <person name="Dupes A."/>
            <person name="Elong R."/>
            <person name="Falk J."/>
            <person name="Farina A."/>
            <person name="Faro S."/>
            <person name="Ferguson D."/>
            <person name="Fisher S."/>
            <person name="Foley C.D."/>
            <person name="Franke A."/>
            <person name="Friedrich D."/>
            <person name="Gadbois L."/>
            <person name="Gearin G."/>
            <person name="Gearin C.R."/>
            <person name="Giannoukos G."/>
            <person name="Goode T."/>
            <person name="Graham J."/>
            <person name="Grandbois E."/>
            <person name="Grewal S."/>
            <person name="Gyaltsen K."/>
            <person name="Hafez N."/>
            <person name="Hagos B."/>
            <person name="Hall J."/>
            <person name="Henson C."/>
            <person name="Hollinger A."/>
            <person name="Honan T."/>
            <person name="Huard M.D."/>
            <person name="Hughes L."/>
            <person name="Hurhula B."/>
            <person name="Husby M.E."/>
            <person name="Kamat A."/>
            <person name="Kanga B."/>
            <person name="Kashin S."/>
            <person name="Khazanovich D."/>
            <person name="Kisner P."/>
            <person name="Lance K."/>
            <person name="Lara M."/>
            <person name="Lee W."/>
            <person name="Lennon N."/>
            <person name="Letendre F."/>
            <person name="LeVine R."/>
            <person name="Lipovsky A."/>
            <person name="Liu X."/>
            <person name="Liu J."/>
            <person name="Liu S."/>
            <person name="Lokyitsang T."/>
            <person name="Lokyitsang Y."/>
            <person name="Lubonja R."/>
            <person name="Lui A."/>
            <person name="MacDonald P."/>
            <person name="Magnisalis V."/>
            <person name="Maru K."/>
            <person name="Matthews C."/>
            <person name="McCusker W."/>
            <person name="McDonough S."/>
            <person name="Mehta T."/>
            <person name="Meldrim J."/>
            <person name="Meneus L."/>
            <person name="Mihai O."/>
            <person name="Mihalev A."/>
            <person name="Mihova T."/>
            <person name="Mittelman R."/>
            <person name="Mlenga V."/>
            <person name="Montmayeur A."/>
            <person name="Mulrain L."/>
            <person name="Navidi A."/>
            <person name="Naylor J."/>
            <person name="Negash T."/>
            <person name="Nguyen T."/>
            <person name="Nguyen N."/>
            <person name="Nicol R."/>
            <person name="Norbu C."/>
            <person name="Norbu N."/>
            <person name="Novod N."/>
            <person name="O'Neill B."/>
            <person name="Osman S."/>
            <person name="Markiewicz E."/>
            <person name="Oyono O.L."/>
            <person name="Patti C."/>
            <person name="Phunkhang P."/>
            <person name="Pierre F."/>
            <person name="Priest M."/>
            <person name="Raghuraman S."/>
            <person name="Rege F."/>
            <person name="Reyes R."/>
            <person name="Rise C."/>
            <person name="Rogov P."/>
            <person name="Ross K."/>
            <person name="Ryan E."/>
            <person name="Settipalli S."/>
            <person name="Shea T."/>
            <person name="Sherpa N."/>
            <person name="Shi L."/>
            <person name="Shih D."/>
            <person name="Sparrow T."/>
            <person name="Spaulding J."/>
            <person name="Stalker J."/>
            <person name="Stange-Thomann N."/>
            <person name="Stavropoulos S."/>
            <person name="Stone C."/>
            <person name="Strader C."/>
            <person name="Tesfaye S."/>
            <person name="Thomson T."/>
            <person name="Thoulutsang Y."/>
            <person name="Thoulutsang D."/>
            <person name="Topham K."/>
            <person name="Topping I."/>
            <person name="Tsamla T."/>
            <person name="Vassiliev H."/>
            <person name="Vo A."/>
            <person name="Wangchuk T."/>
            <person name="Wangdi T."/>
            <person name="Weiand M."/>
            <person name="Wilkinson J."/>
            <person name="Wilson A."/>
            <person name="Yadav S."/>
            <person name="Young G."/>
            <person name="Yu Q."/>
            <person name="Zembek L."/>
            <person name="Zhong D."/>
            <person name="Zimmer A."/>
            <person name="Zwirko Z."/>
            <person name="Jaffe D.B."/>
            <person name="Alvarez P."/>
            <person name="Brockman W."/>
            <person name="Butler J."/>
            <person name="Chin C."/>
            <person name="Gnerre S."/>
            <person name="Grabherr M."/>
            <person name="Kleber M."/>
            <person name="Mauceli E."/>
            <person name="MacCallum I."/>
        </authorList>
    </citation>
    <scope>NUCLEOTIDE SEQUENCE [LARGE SCALE GENOMIC DNA]</scope>
    <source>
        <strain evidence="11">Tucson 14024-0371.13</strain>
    </source>
</reference>
<evidence type="ECO:0000256" key="2">
    <source>
        <dbReference type="ARBA" id="ARBA00022553"/>
    </source>
</evidence>
<feature type="compositionally biased region" description="Polar residues" evidence="8">
    <location>
        <begin position="2152"/>
        <end position="2185"/>
    </location>
</feature>
<feature type="region of interest" description="Disordered" evidence="8">
    <location>
        <begin position="2152"/>
        <end position="2207"/>
    </location>
</feature>
<dbReference type="Pfam" id="PF16090">
    <property type="entry name" value="DUF4819"/>
    <property type="match status" value="1"/>
</dbReference>
<dbReference type="Pfam" id="PF25981">
    <property type="entry name" value="HTH_Cic_C"/>
    <property type="match status" value="1"/>
</dbReference>
<feature type="compositionally biased region" description="Low complexity" evidence="8">
    <location>
        <begin position="1114"/>
        <end position="1129"/>
    </location>
</feature>
<feature type="compositionally biased region" description="Polar residues" evidence="8">
    <location>
        <begin position="1421"/>
        <end position="1435"/>
    </location>
</feature>
<dbReference type="OrthoDB" id="10051111at2759"/>
<dbReference type="PANTHER" id="PTHR13059:SF13">
    <property type="entry name" value="PROTEIN CAPICUA HOMOLOG"/>
    <property type="match status" value="1"/>
</dbReference>
<evidence type="ECO:0000256" key="5">
    <source>
        <dbReference type="ARBA" id="ARBA00023163"/>
    </source>
</evidence>
<feature type="compositionally biased region" description="Low complexity" evidence="8">
    <location>
        <begin position="993"/>
        <end position="1011"/>
    </location>
</feature>
<dbReference type="FunFam" id="1.10.30.10:FF:000010">
    <property type="entry name" value="Capicua transcriptional repressor b"/>
    <property type="match status" value="1"/>
</dbReference>
<dbReference type="InterPro" id="IPR058606">
    <property type="entry name" value="HTH_Cic_C"/>
</dbReference>
<feature type="compositionally biased region" description="Basic and acidic residues" evidence="8">
    <location>
        <begin position="1494"/>
        <end position="1512"/>
    </location>
</feature>
<feature type="compositionally biased region" description="Low complexity" evidence="8">
    <location>
        <begin position="673"/>
        <end position="686"/>
    </location>
</feature>
<feature type="compositionally biased region" description="Low complexity" evidence="8">
    <location>
        <begin position="971"/>
        <end position="980"/>
    </location>
</feature>
<evidence type="ECO:0000256" key="7">
    <source>
        <dbReference type="PROSITE-ProRule" id="PRU00267"/>
    </source>
</evidence>
<evidence type="ECO:0000256" key="1">
    <source>
        <dbReference type="ARBA" id="ARBA00022491"/>
    </source>
</evidence>
<evidence type="ECO:0000313" key="10">
    <source>
        <dbReference type="EMBL" id="KPU79347.1"/>
    </source>
</evidence>
<feature type="compositionally biased region" description="Polar residues" evidence="8">
    <location>
        <begin position="901"/>
        <end position="911"/>
    </location>
</feature>
<dbReference type="InterPro" id="IPR036910">
    <property type="entry name" value="HMG_box_dom_sf"/>
</dbReference>
<keyword evidence="3" id="KW-0805">Transcription regulation</keyword>
<evidence type="ECO:0000259" key="9">
    <source>
        <dbReference type="PROSITE" id="PS50118"/>
    </source>
</evidence>
<proteinExistence type="predicted"/>
<protein>
    <submittedName>
        <fullName evidence="10">Uncharacterized protein, isoform B</fullName>
    </submittedName>
</protein>
<feature type="compositionally biased region" description="Polar residues" evidence="8">
    <location>
        <begin position="279"/>
        <end position="290"/>
    </location>
</feature>
<feature type="compositionally biased region" description="Basic and acidic residues" evidence="8">
    <location>
        <begin position="179"/>
        <end position="191"/>
    </location>
</feature>
<dbReference type="InterPro" id="IPR058607">
    <property type="entry name" value="HMG-box_Cic-like"/>
</dbReference>
<feature type="domain" description="HMG box" evidence="9">
    <location>
        <begin position="1280"/>
        <end position="1348"/>
    </location>
</feature>
<feature type="region of interest" description="Disordered" evidence="8">
    <location>
        <begin position="1114"/>
        <end position="1162"/>
    </location>
</feature>
<dbReference type="Pfam" id="PF00505">
    <property type="entry name" value="HMG_box"/>
    <property type="match status" value="1"/>
</dbReference>